<evidence type="ECO:0000256" key="7">
    <source>
        <dbReference type="ARBA" id="ARBA00022692"/>
    </source>
</evidence>
<evidence type="ECO:0000259" key="15">
    <source>
        <dbReference type="Pfam" id="PF15024"/>
    </source>
</evidence>
<sequence>MWNKSTARKIAVLLAGFAAVNIFVSFIVLRKNLNNPHLDEGPKGLMLTKNSRNVLVHNGIASHHRLNMKIGGPLGEFYLFQSLIAALKTIKGLNVVVASNAEEVEAAFKEHYPFWRVYTELAYATEQVRALVDKEKCSFRFIDFWGVSNAGNDRVAQSPLKHVFTPYNNSYNFFLGYITNQVPTSLIPKWKLGQESYPEKIQLLVWGKEWRYFTNVPNVFDLFKKIKDRFNADIVTTIRDAEGKSEPDFIKSYGIVDKHGWSKLLAESTLIMGLGDPVIGPTVFEAVGAGCIYLDPIKDPPQILHMNPEMQLTSQHHYANETLGGEPYVYQIKIDDHNQVLEAIERALKNRHKVRPFIPEDYKIESVAKRLRDELEIDDCNH</sequence>
<organism evidence="16 17">
    <name type="scientific">Acrasis kona</name>
    <dbReference type="NCBI Taxonomy" id="1008807"/>
    <lineage>
        <taxon>Eukaryota</taxon>
        <taxon>Discoba</taxon>
        <taxon>Heterolobosea</taxon>
        <taxon>Tetramitia</taxon>
        <taxon>Eutetramitia</taxon>
        <taxon>Acrasidae</taxon>
        <taxon>Acrasis</taxon>
    </lineage>
</organism>
<evidence type="ECO:0000313" key="16">
    <source>
        <dbReference type="EMBL" id="KAL0484433.1"/>
    </source>
</evidence>
<comment type="catalytic activity">
    <reaction evidence="13">
        <text>N(4)-{beta-D-GlcNAc-(1-&gt;2)-[beta-D-GlcNAc-(1-&gt;4)]-alpha-D-Man-(1-&gt;3)-[beta-D-GlcNAc-(1-&gt;2)-alpha-D-Man-(1-&gt;6)]-beta-D-Man-(1-&gt;4)-beta-D-GlcNAc-(1-&gt;4)-beta-D-GlcNAc}-L-asparaginyl-[protein] + UDP-N-acetyl-alpha-D-glucosamine = N(4)-{beta-D-GlcNAc-(1-&gt;2)-[beta-D-GlcNAc-(1-&gt;4)]-alpha-D-Man-(1-&gt;3)-[beta-D-GlcNAc-(1-&gt;2)-[beta-D-GlcNAc-(1-&gt;6)]-alpha-D-Man-(1-&gt;6)]-beta-D-Man-(1-&gt;4)-beta-D-GlcNAc-(1-&gt;4)-beta-D-GlcNAc}-L-asparaginyl-[protein] + UDP + H(+)</text>
        <dbReference type="Rhea" id="RHEA:16921"/>
        <dbReference type="Rhea" id="RHEA-COMP:14374"/>
        <dbReference type="Rhea" id="RHEA-COMP:14377"/>
        <dbReference type="ChEBI" id="CHEBI:15378"/>
        <dbReference type="ChEBI" id="CHEBI:57705"/>
        <dbReference type="ChEBI" id="CHEBI:58223"/>
        <dbReference type="ChEBI" id="CHEBI:139507"/>
        <dbReference type="ChEBI" id="CHEBI:139510"/>
        <dbReference type="EC" id="2.4.1.155"/>
    </reaction>
</comment>
<evidence type="ECO:0000256" key="1">
    <source>
        <dbReference type="ARBA" id="ARBA00004323"/>
    </source>
</evidence>
<feature type="transmembrane region" description="Helical" evidence="14">
    <location>
        <begin position="12"/>
        <end position="29"/>
    </location>
</feature>
<keyword evidence="12" id="KW-0325">Glycoprotein</keyword>
<reference evidence="16 17" key="1">
    <citation type="submission" date="2024-03" db="EMBL/GenBank/DDBJ databases">
        <title>The Acrasis kona genome and developmental transcriptomes reveal deep origins of eukaryotic multicellular pathways.</title>
        <authorList>
            <person name="Sheikh S."/>
            <person name="Fu C.-J."/>
            <person name="Brown M.W."/>
            <person name="Baldauf S.L."/>
        </authorList>
    </citation>
    <scope>NUCLEOTIDE SEQUENCE [LARGE SCALE GENOMIC DNA]</scope>
    <source>
        <strain evidence="16 17">ATCC MYA-3509</strain>
    </source>
</reference>
<proteinExistence type="inferred from homology"/>
<comment type="pathway">
    <text evidence="2">Protein modification; protein glycosylation.</text>
</comment>
<dbReference type="InterPro" id="IPR026116">
    <property type="entry name" value="GT18_cat"/>
</dbReference>
<comment type="subcellular location">
    <subcellularLocation>
        <location evidence="1">Golgi apparatus membrane</location>
        <topology evidence="1">Single-pass type II membrane protein</topology>
    </subcellularLocation>
</comment>
<evidence type="ECO:0000256" key="11">
    <source>
        <dbReference type="ARBA" id="ARBA00023136"/>
    </source>
</evidence>
<keyword evidence="9 14" id="KW-1133">Transmembrane helix</keyword>
<protein>
    <recommendedName>
        <fullName evidence="4">alpha-1,6-mannosyl-glycoprotein 6-beta-N-acetylglucosaminyltransferase</fullName>
        <ecNumber evidence="4">2.4.1.155</ecNumber>
    </recommendedName>
</protein>
<evidence type="ECO:0000313" key="17">
    <source>
        <dbReference type="Proteomes" id="UP001431209"/>
    </source>
</evidence>
<comment type="similarity">
    <text evidence="3">Belongs to the glycosyltransferase 18 family.</text>
</comment>
<evidence type="ECO:0000256" key="2">
    <source>
        <dbReference type="ARBA" id="ARBA00004922"/>
    </source>
</evidence>
<dbReference type="EC" id="2.4.1.155" evidence="4"/>
<keyword evidence="6" id="KW-0808">Transferase</keyword>
<evidence type="ECO:0000256" key="13">
    <source>
        <dbReference type="ARBA" id="ARBA00048243"/>
    </source>
</evidence>
<evidence type="ECO:0000256" key="4">
    <source>
        <dbReference type="ARBA" id="ARBA00012671"/>
    </source>
</evidence>
<feature type="domain" description="Glycosyltransferase family 18 catalytic" evidence="15">
    <location>
        <begin position="49"/>
        <end position="376"/>
    </location>
</feature>
<keyword evidence="11 14" id="KW-0472">Membrane</keyword>
<evidence type="ECO:0000256" key="3">
    <source>
        <dbReference type="ARBA" id="ARBA00007477"/>
    </source>
</evidence>
<name>A0AAW2Z669_9EUKA</name>
<keyword evidence="10" id="KW-0333">Golgi apparatus</keyword>
<dbReference type="GO" id="GO:0006487">
    <property type="term" value="P:protein N-linked glycosylation"/>
    <property type="evidence" value="ECO:0007669"/>
    <property type="project" value="TreeGrafter"/>
</dbReference>
<evidence type="ECO:0000256" key="12">
    <source>
        <dbReference type="ARBA" id="ARBA00023180"/>
    </source>
</evidence>
<evidence type="ECO:0000256" key="6">
    <source>
        <dbReference type="ARBA" id="ARBA00022679"/>
    </source>
</evidence>
<comment type="caution">
    <text evidence="16">The sequence shown here is derived from an EMBL/GenBank/DDBJ whole genome shotgun (WGS) entry which is preliminary data.</text>
</comment>
<keyword evidence="5" id="KW-0328">Glycosyltransferase</keyword>
<dbReference type="PANTHER" id="PTHR15075">
    <property type="entry name" value="ALPHA-MANNOSIDE BETA-1,6-N-ACETYLGLUCOSAMINYLTRANSFERASE"/>
    <property type="match status" value="1"/>
</dbReference>
<evidence type="ECO:0000256" key="8">
    <source>
        <dbReference type="ARBA" id="ARBA00022968"/>
    </source>
</evidence>
<evidence type="ECO:0000256" key="9">
    <source>
        <dbReference type="ARBA" id="ARBA00022989"/>
    </source>
</evidence>
<dbReference type="GO" id="GO:0030144">
    <property type="term" value="F:alpha-1,6-mannosylglycoprotein 6-beta-N-acetylglucosaminyltransferase activity"/>
    <property type="evidence" value="ECO:0007669"/>
    <property type="project" value="UniProtKB-EC"/>
</dbReference>
<gene>
    <name evidence="16" type="ORF">AKO1_005182</name>
</gene>
<dbReference type="Proteomes" id="UP001431209">
    <property type="component" value="Unassembled WGS sequence"/>
</dbReference>
<dbReference type="AlphaFoldDB" id="A0AAW2Z669"/>
<dbReference type="Pfam" id="PF15024">
    <property type="entry name" value="Glyco_transf_18"/>
    <property type="match status" value="1"/>
</dbReference>
<keyword evidence="8" id="KW-0735">Signal-anchor</keyword>
<evidence type="ECO:0000256" key="5">
    <source>
        <dbReference type="ARBA" id="ARBA00022676"/>
    </source>
</evidence>
<dbReference type="InterPro" id="IPR052105">
    <property type="entry name" value="MGAT5_Glycosyltransferase"/>
</dbReference>
<dbReference type="GO" id="GO:0000139">
    <property type="term" value="C:Golgi membrane"/>
    <property type="evidence" value="ECO:0007669"/>
    <property type="project" value="UniProtKB-SubCell"/>
</dbReference>
<dbReference type="PANTHER" id="PTHR15075:SF2">
    <property type="entry name" value="ALPHA-1,6-MANNOSYLGLYCOPROTEIN 6-BETA-N-ACETYLGLUCOSAMINYLTRANSFERASE"/>
    <property type="match status" value="1"/>
</dbReference>
<accession>A0AAW2Z669</accession>
<keyword evidence="17" id="KW-1185">Reference proteome</keyword>
<evidence type="ECO:0000256" key="14">
    <source>
        <dbReference type="SAM" id="Phobius"/>
    </source>
</evidence>
<dbReference type="EMBL" id="JAOPGA020001042">
    <property type="protein sequence ID" value="KAL0484433.1"/>
    <property type="molecule type" value="Genomic_DNA"/>
</dbReference>
<evidence type="ECO:0000256" key="10">
    <source>
        <dbReference type="ARBA" id="ARBA00023034"/>
    </source>
</evidence>
<keyword evidence="7 14" id="KW-0812">Transmembrane</keyword>